<feature type="chain" id="PRO_5035773623" description="Secreted protein" evidence="1">
    <location>
        <begin position="24"/>
        <end position="72"/>
    </location>
</feature>
<reference evidence="2" key="1">
    <citation type="journal article" date="2022" name="Front. Genet.">
        <title>Chromosome-Scale Assembly of the Dendrobium nobile Genome Provides Insights Into the Molecular Mechanism of the Biosynthesis of the Medicinal Active Ingredient of Dendrobium.</title>
        <authorList>
            <person name="Xu Q."/>
            <person name="Niu S.-C."/>
            <person name="Li K.-L."/>
            <person name="Zheng P.-J."/>
            <person name="Zhang X.-J."/>
            <person name="Jia Y."/>
            <person name="Liu Y."/>
            <person name="Niu Y.-X."/>
            <person name="Yu L.-H."/>
            <person name="Chen D.-F."/>
            <person name="Zhang G.-Q."/>
        </authorList>
    </citation>
    <scope>NUCLEOTIDE SEQUENCE</scope>
    <source>
        <tissue evidence="2">Leaf</tissue>
    </source>
</reference>
<organism evidence="2 3">
    <name type="scientific">Dendrobium nobile</name>
    <name type="common">Orchid</name>
    <dbReference type="NCBI Taxonomy" id="94219"/>
    <lineage>
        <taxon>Eukaryota</taxon>
        <taxon>Viridiplantae</taxon>
        <taxon>Streptophyta</taxon>
        <taxon>Embryophyta</taxon>
        <taxon>Tracheophyta</taxon>
        <taxon>Spermatophyta</taxon>
        <taxon>Magnoliopsida</taxon>
        <taxon>Liliopsida</taxon>
        <taxon>Asparagales</taxon>
        <taxon>Orchidaceae</taxon>
        <taxon>Epidendroideae</taxon>
        <taxon>Malaxideae</taxon>
        <taxon>Dendrobiinae</taxon>
        <taxon>Dendrobium</taxon>
    </lineage>
</organism>
<evidence type="ECO:0000256" key="1">
    <source>
        <dbReference type="SAM" id="SignalP"/>
    </source>
</evidence>
<comment type="caution">
    <text evidence="2">The sequence shown here is derived from an EMBL/GenBank/DDBJ whole genome shotgun (WGS) entry which is preliminary data.</text>
</comment>
<evidence type="ECO:0000313" key="2">
    <source>
        <dbReference type="EMBL" id="KAI0526861.1"/>
    </source>
</evidence>
<evidence type="ECO:0008006" key="4">
    <source>
        <dbReference type="Google" id="ProtNLM"/>
    </source>
</evidence>
<dbReference type="Proteomes" id="UP000829196">
    <property type="component" value="Unassembled WGS sequence"/>
</dbReference>
<dbReference type="AlphaFoldDB" id="A0A8T3C1F6"/>
<feature type="signal peptide" evidence="1">
    <location>
        <begin position="1"/>
        <end position="23"/>
    </location>
</feature>
<name>A0A8T3C1F6_DENNO</name>
<sequence>MRGFIWVASRIALLLLRLEFLACGRVRRGKESTSDCGSLPASEGSKRRKVLCLAVVAERRFVVKASPPSCGG</sequence>
<dbReference type="EMBL" id="JAGYWB010000003">
    <property type="protein sequence ID" value="KAI0526861.1"/>
    <property type="molecule type" value="Genomic_DNA"/>
</dbReference>
<evidence type="ECO:0000313" key="3">
    <source>
        <dbReference type="Proteomes" id="UP000829196"/>
    </source>
</evidence>
<keyword evidence="1" id="KW-0732">Signal</keyword>
<gene>
    <name evidence="2" type="ORF">KFK09_002453</name>
</gene>
<proteinExistence type="predicted"/>
<keyword evidence="3" id="KW-1185">Reference proteome</keyword>
<accession>A0A8T3C1F6</accession>
<protein>
    <recommendedName>
        <fullName evidence="4">Secreted protein</fullName>
    </recommendedName>
</protein>